<gene>
    <name evidence="1" type="ORF">PMAYCL1PPCAC_03050</name>
</gene>
<reference evidence="2" key="1">
    <citation type="submission" date="2022-10" db="EMBL/GenBank/DDBJ databases">
        <title>Genome assembly of Pristionchus species.</title>
        <authorList>
            <person name="Yoshida K."/>
            <person name="Sommer R.J."/>
        </authorList>
    </citation>
    <scope>NUCLEOTIDE SEQUENCE [LARGE SCALE GENOMIC DNA]</scope>
    <source>
        <strain evidence="2">RS5460</strain>
    </source>
</reference>
<evidence type="ECO:0000313" key="1">
    <source>
        <dbReference type="EMBL" id="GMR32855.1"/>
    </source>
</evidence>
<keyword evidence="2" id="KW-1185">Reference proteome</keyword>
<accession>A0AAN5C6U4</accession>
<sequence>MEEINRMRREKEEERRMQWNRIRNAFVELMRNRCAGMMTNETERQWDDRFNQLRRAFDPVREAFSDLESIPLRNPDFAPSVIEFEVHQESLRMSLNTLEEIMSTEHQQVESWKQQQPDAHFLIDLGSSLDRILSCATLVRREIKMVVDEIETNRENVERLELIFELRYLEDKMKELGDAVDSIPTVYDLNKKY</sequence>
<proteinExistence type="predicted"/>
<organism evidence="1 2">
    <name type="scientific">Pristionchus mayeri</name>
    <dbReference type="NCBI Taxonomy" id="1317129"/>
    <lineage>
        <taxon>Eukaryota</taxon>
        <taxon>Metazoa</taxon>
        <taxon>Ecdysozoa</taxon>
        <taxon>Nematoda</taxon>
        <taxon>Chromadorea</taxon>
        <taxon>Rhabditida</taxon>
        <taxon>Rhabditina</taxon>
        <taxon>Diplogasteromorpha</taxon>
        <taxon>Diplogasteroidea</taxon>
        <taxon>Neodiplogasteridae</taxon>
        <taxon>Pristionchus</taxon>
    </lineage>
</organism>
<evidence type="ECO:0000313" key="2">
    <source>
        <dbReference type="Proteomes" id="UP001328107"/>
    </source>
</evidence>
<name>A0AAN5C6U4_9BILA</name>
<dbReference type="EMBL" id="BTRK01000001">
    <property type="protein sequence ID" value="GMR32855.1"/>
    <property type="molecule type" value="Genomic_DNA"/>
</dbReference>
<protein>
    <submittedName>
        <fullName evidence="1">Uncharacterized protein</fullName>
    </submittedName>
</protein>
<dbReference type="AlphaFoldDB" id="A0AAN5C6U4"/>
<feature type="non-terminal residue" evidence="1">
    <location>
        <position position="193"/>
    </location>
</feature>
<comment type="caution">
    <text evidence="1">The sequence shown here is derived from an EMBL/GenBank/DDBJ whole genome shotgun (WGS) entry which is preliminary data.</text>
</comment>
<dbReference type="Proteomes" id="UP001328107">
    <property type="component" value="Unassembled WGS sequence"/>
</dbReference>